<evidence type="ECO:0000313" key="2">
    <source>
        <dbReference type="Proteomes" id="UP000093510"/>
    </source>
</evidence>
<dbReference type="Proteomes" id="UP000093510">
    <property type="component" value="Unassembled WGS sequence"/>
</dbReference>
<keyword evidence="2" id="KW-1185">Reference proteome</keyword>
<accession>A0A1B9DQ07</accession>
<protein>
    <submittedName>
        <fullName evidence="1">Uncharacterized protein</fullName>
    </submittedName>
</protein>
<organism evidence="1 2">
    <name type="scientific">Flavobacterium crassostreae</name>
    <dbReference type="NCBI Taxonomy" id="1763534"/>
    <lineage>
        <taxon>Bacteria</taxon>
        <taxon>Pseudomonadati</taxon>
        <taxon>Bacteroidota</taxon>
        <taxon>Flavobacteriia</taxon>
        <taxon>Flavobacteriales</taxon>
        <taxon>Flavobacteriaceae</taxon>
        <taxon>Flavobacterium</taxon>
    </lineage>
</organism>
<dbReference type="AlphaFoldDB" id="A0A1B9DQ07"/>
<dbReference type="OrthoDB" id="1257385at2"/>
<sequence length="191" mass="22564">MIKLSKQANRLALCCILGVFFLVFILGSLDSWGIKNNKDLIDILKTILLFSLPFLGYWAAIKLPNPKDVNDVNLLPNTKNIRVRFYKTSGFIDRNNQISFVRFFFNEGVIYMYFSNFLRIYEGPFYIKKKNEADFGMFYIHSLSNYINEELTLEITPKNTLDPHYKLILRNLIKSDYDLMKRYINKIDEIK</sequence>
<proteinExistence type="predicted"/>
<evidence type="ECO:0000313" key="1">
    <source>
        <dbReference type="EMBL" id="OCB71799.1"/>
    </source>
</evidence>
<comment type="caution">
    <text evidence="1">The sequence shown here is derived from an EMBL/GenBank/DDBJ whole genome shotgun (WGS) entry which is preliminary data.</text>
</comment>
<dbReference type="RefSeq" id="WP_066336614.1">
    <property type="nucleotide sequence ID" value="NZ_CP017688.1"/>
</dbReference>
<reference evidence="1 2" key="1">
    <citation type="submission" date="2016-03" db="EMBL/GenBank/DDBJ databases">
        <authorList>
            <person name="Ploux O."/>
        </authorList>
    </citation>
    <scope>NUCLEOTIDE SEQUENCE [LARGE SCALE GENOMIC DNA]</scope>
    <source>
        <strain evidence="1 2">LPB0076</strain>
    </source>
</reference>
<name>A0A1B9DQ07_9FLAO</name>
<dbReference type="EMBL" id="LVEP01000055">
    <property type="protein sequence ID" value="OCB71799.1"/>
    <property type="molecule type" value="Genomic_DNA"/>
</dbReference>
<dbReference type="STRING" id="1763534.GCA_001831475_01432"/>
<gene>
    <name evidence="1" type="ORF">LPBF_11445</name>
</gene>